<reference evidence="1 2" key="1">
    <citation type="journal article" date="2012" name="Eukaryot. Cell">
        <title>Draft genome sequence of CBS 2479, the standard type strain of Trichosporon asahii.</title>
        <authorList>
            <person name="Yang R.Y."/>
            <person name="Li H.T."/>
            <person name="Zhu H."/>
            <person name="Zhou G.P."/>
            <person name="Wang M."/>
            <person name="Wang L."/>
        </authorList>
    </citation>
    <scope>NUCLEOTIDE SEQUENCE [LARGE SCALE GENOMIC DNA]</scope>
    <source>
        <strain evidence="2">ATCC 90039 / CBS 2479 / JCM 2466 / KCTC 7840 / NCYC 2677 / UAMH 7654</strain>
    </source>
</reference>
<dbReference type="VEuPathDB" id="FungiDB:A1Q1_06205"/>
<dbReference type="GeneID" id="25989717"/>
<dbReference type="EMBL" id="ALBS01000328">
    <property type="protein sequence ID" value="EJT45308.1"/>
    <property type="molecule type" value="Genomic_DNA"/>
</dbReference>
<gene>
    <name evidence="1" type="ORF">A1Q1_06205</name>
</gene>
<name>J5Q3N6_TRIAS</name>
<protein>
    <submittedName>
        <fullName evidence="1">Uncharacterized protein</fullName>
    </submittedName>
</protein>
<dbReference type="Proteomes" id="UP000002748">
    <property type="component" value="Unassembled WGS sequence"/>
</dbReference>
<evidence type="ECO:0000313" key="1">
    <source>
        <dbReference type="EMBL" id="EJT45308.1"/>
    </source>
</evidence>
<dbReference type="RefSeq" id="XP_014176889.1">
    <property type="nucleotide sequence ID" value="XM_014321414.1"/>
</dbReference>
<proteinExistence type="predicted"/>
<dbReference type="HOGENOM" id="CLU_2401246_0_0_1"/>
<organism evidence="1 2">
    <name type="scientific">Trichosporon asahii var. asahii (strain ATCC 90039 / CBS 2479 / JCM 2466 / KCTC 7840 / NBRC 103889/ NCYC 2677 / UAMH 7654)</name>
    <name type="common">Yeast</name>
    <dbReference type="NCBI Taxonomy" id="1186058"/>
    <lineage>
        <taxon>Eukaryota</taxon>
        <taxon>Fungi</taxon>
        <taxon>Dikarya</taxon>
        <taxon>Basidiomycota</taxon>
        <taxon>Agaricomycotina</taxon>
        <taxon>Tremellomycetes</taxon>
        <taxon>Trichosporonales</taxon>
        <taxon>Trichosporonaceae</taxon>
        <taxon>Trichosporon</taxon>
    </lineage>
</organism>
<dbReference type="KEGG" id="tasa:A1Q1_06205"/>
<sequence>MIVASVLWQGQDPLLLLSLYSSSPAAFVEEAPQQLSDTPSSAIGTGGISSSCWALSSQRFLRYFPLRGLSSLSPFLTAPSPPSFHHNRGIAPE</sequence>
<accession>J5Q3N6</accession>
<evidence type="ECO:0000313" key="2">
    <source>
        <dbReference type="Proteomes" id="UP000002748"/>
    </source>
</evidence>
<comment type="caution">
    <text evidence="1">The sequence shown here is derived from an EMBL/GenBank/DDBJ whole genome shotgun (WGS) entry which is preliminary data.</text>
</comment>
<dbReference type="AlphaFoldDB" id="J5Q3N6"/>